<reference evidence="1 2" key="1">
    <citation type="journal article" date="2013" name="Genome Announc.">
        <title>Genome of the haloarchaeon Natronomonas moolapensis, a neutrophilic member of a previously haloalkaliphilic genus.</title>
        <authorList>
            <person name="Dyall-Smith M.L."/>
            <person name="Pfeiffer F."/>
            <person name="Oberwinkler T."/>
            <person name="Klee K."/>
            <person name="Rampp M."/>
            <person name="Palm P."/>
            <person name="Gross K."/>
            <person name="Schuster S.C."/>
            <person name="Oesterhelt D."/>
        </authorList>
    </citation>
    <scope>NUCLEOTIDE SEQUENCE [LARGE SCALE GENOMIC DNA]</scope>
    <source>
        <strain evidence="2">DSM 18674 / JCM 14361 / 8.8.11</strain>
    </source>
</reference>
<dbReference type="GeneID" id="14651519"/>
<protein>
    <recommendedName>
        <fullName evidence="3">Transglutaminase domain protein</fullName>
    </recommendedName>
</protein>
<name>M1XRU9_NATM8</name>
<dbReference type="HOGENOM" id="CLU_942043_0_0_2"/>
<dbReference type="STRING" id="268739.Nmlp_2812"/>
<sequence length="295" mass="32271">MHRRTFLTKTLNRATVAGTIAGVINPFETGRSVDAFYTESGVSEGPESGGLENGRRTLARGMYRLEYDWWIPDHRRFRLRFPVEQSTYRAAADRSWGYLSAFDAARSSRTVARLAGEFASISPLGGGSAPADGADSEFGARLPPRDRLAAAVAFVRSFEYAVDPETKGAPEYHRAPTETLVDGRGDCKDATYLLGGILSQPPFGYRTAMVFVPEHMLVGVRRADLPEDVDAEALPGTEYVPIEATADEPIGELSRDPLLAVYDRGFEFLDCRETAATAGHLLSNPSEIDVLTRSM</sequence>
<dbReference type="OrthoDB" id="110514at2157"/>
<dbReference type="Gene3D" id="3.10.620.30">
    <property type="match status" value="1"/>
</dbReference>
<dbReference type="AlphaFoldDB" id="M1XRU9"/>
<evidence type="ECO:0000313" key="2">
    <source>
        <dbReference type="Proteomes" id="UP000011867"/>
    </source>
</evidence>
<evidence type="ECO:0008006" key="3">
    <source>
        <dbReference type="Google" id="ProtNLM"/>
    </source>
</evidence>
<gene>
    <name evidence="1" type="ordered locus">Nmlp_2812</name>
</gene>
<accession>M1XRU9</accession>
<dbReference type="RefSeq" id="WP_015409729.1">
    <property type="nucleotide sequence ID" value="NC_020388.1"/>
</dbReference>
<organism evidence="1 2">
    <name type="scientific">Natronomonas moolapensis (strain DSM 18674 / CECT 7526 / JCM 14361 / 8.8.11)</name>
    <dbReference type="NCBI Taxonomy" id="268739"/>
    <lineage>
        <taxon>Archaea</taxon>
        <taxon>Methanobacteriati</taxon>
        <taxon>Methanobacteriota</taxon>
        <taxon>Stenosarchaea group</taxon>
        <taxon>Halobacteria</taxon>
        <taxon>Halobacteriales</taxon>
        <taxon>Natronomonadaceae</taxon>
        <taxon>Natronomonas</taxon>
    </lineage>
</organism>
<dbReference type="Proteomes" id="UP000011867">
    <property type="component" value="Chromosome"/>
</dbReference>
<dbReference type="KEGG" id="nmo:Nmlp_2812"/>
<evidence type="ECO:0000313" key="1">
    <source>
        <dbReference type="EMBL" id="CCQ36963.1"/>
    </source>
</evidence>
<proteinExistence type="predicted"/>
<dbReference type="EMBL" id="HF582854">
    <property type="protein sequence ID" value="CCQ36963.1"/>
    <property type="molecule type" value="Genomic_DNA"/>
</dbReference>
<dbReference type="eggNOG" id="arCOG03450">
    <property type="taxonomic scope" value="Archaea"/>
</dbReference>
<keyword evidence="2" id="KW-1185">Reference proteome</keyword>